<dbReference type="GO" id="GO:0005886">
    <property type="term" value="C:plasma membrane"/>
    <property type="evidence" value="ECO:0007669"/>
    <property type="project" value="TreeGrafter"/>
</dbReference>
<keyword evidence="5" id="KW-0864">Zinc transport</keyword>
<dbReference type="InterPro" id="IPR002524">
    <property type="entry name" value="Cation_efflux"/>
</dbReference>
<evidence type="ECO:0000256" key="7">
    <source>
        <dbReference type="ARBA" id="ARBA00023065"/>
    </source>
</evidence>
<keyword evidence="5" id="KW-0862">Zinc</keyword>
<dbReference type="Pfam" id="PF01545">
    <property type="entry name" value="Cation_efflux"/>
    <property type="match status" value="1"/>
</dbReference>
<feature type="transmembrane region" description="Helical" evidence="10">
    <location>
        <begin position="341"/>
        <end position="361"/>
    </location>
</feature>
<evidence type="ECO:0000256" key="2">
    <source>
        <dbReference type="ARBA" id="ARBA00008873"/>
    </source>
</evidence>
<dbReference type="GO" id="GO:0030003">
    <property type="term" value="P:intracellular monoatomic cation homeostasis"/>
    <property type="evidence" value="ECO:0007669"/>
    <property type="project" value="UniProtKB-ARBA"/>
</dbReference>
<feature type="region of interest" description="Disordered" evidence="9">
    <location>
        <begin position="506"/>
        <end position="538"/>
    </location>
</feature>
<keyword evidence="8 10" id="KW-0472">Membrane</keyword>
<feature type="domain" description="Cation efflux protein cytoplasmic" evidence="12">
    <location>
        <begin position="399"/>
        <end position="475"/>
    </location>
</feature>
<feature type="transmembrane region" description="Helical" evidence="10">
    <location>
        <begin position="164"/>
        <end position="182"/>
    </location>
</feature>
<evidence type="ECO:0000313" key="13">
    <source>
        <dbReference type="EMBL" id="KAG0320679.1"/>
    </source>
</evidence>
<dbReference type="OrthoDB" id="9944568at2759"/>
<evidence type="ECO:0000256" key="8">
    <source>
        <dbReference type="ARBA" id="ARBA00023136"/>
    </source>
</evidence>
<dbReference type="AlphaFoldDB" id="A0A9P6RIW4"/>
<feature type="compositionally biased region" description="Basic residues" evidence="9">
    <location>
        <begin position="570"/>
        <end position="582"/>
    </location>
</feature>
<dbReference type="SUPFAM" id="SSF160240">
    <property type="entry name" value="Cation efflux protein cytoplasmic domain-like"/>
    <property type="match status" value="1"/>
</dbReference>
<keyword evidence="14" id="KW-1185">Reference proteome</keyword>
<keyword evidence="6 10" id="KW-1133">Transmembrane helix</keyword>
<evidence type="ECO:0000256" key="10">
    <source>
        <dbReference type="SAM" id="Phobius"/>
    </source>
</evidence>
<evidence type="ECO:0000259" key="12">
    <source>
        <dbReference type="Pfam" id="PF16916"/>
    </source>
</evidence>
<dbReference type="GO" id="GO:0005385">
    <property type="term" value="F:zinc ion transmembrane transporter activity"/>
    <property type="evidence" value="ECO:0007669"/>
    <property type="project" value="TreeGrafter"/>
</dbReference>
<comment type="subcellular location">
    <subcellularLocation>
        <location evidence="1">Membrane</location>
        <topology evidence="1">Multi-pass membrane protein</topology>
    </subcellularLocation>
</comment>
<reference evidence="13" key="1">
    <citation type="journal article" date="2020" name="Fungal Divers.">
        <title>Resolving the Mortierellaceae phylogeny through synthesis of multi-gene phylogenetics and phylogenomics.</title>
        <authorList>
            <person name="Vandepol N."/>
            <person name="Liber J."/>
            <person name="Desiro A."/>
            <person name="Na H."/>
            <person name="Kennedy M."/>
            <person name="Barry K."/>
            <person name="Grigoriev I.V."/>
            <person name="Miller A.N."/>
            <person name="O'Donnell K."/>
            <person name="Stajich J.E."/>
            <person name="Bonito G."/>
        </authorList>
    </citation>
    <scope>NUCLEOTIDE SEQUENCE</scope>
    <source>
        <strain evidence="13">REB-010B</strain>
    </source>
</reference>
<feature type="compositionally biased region" description="Acidic residues" evidence="9">
    <location>
        <begin position="614"/>
        <end position="627"/>
    </location>
</feature>
<dbReference type="GO" id="GO:0098771">
    <property type="term" value="P:inorganic ion homeostasis"/>
    <property type="evidence" value="ECO:0007669"/>
    <property type="project" value="UniProtKB-ARBA"/>
</dbReference>
<evidence type="ECO:0000256" key="6">
    <source>
        <dbReference type="ARBA" id="ARBA00022989"/>
    </source>
</evidence>
<protein>
    <submittedName>
        <fullName evidence="13">Uncharacterized protein</fullName>
    </submittedName>
</protein>
<feature type="compositionally biased region" description="Basic and acidic residues" evidence="9">
    <location>
        <begin position="283"/>
        <end position="319"/>
    </location>
</feature>
<dbReference type="InterPro" id="IPR036837">
    <property type="entry name" value="Cation_efflux_CTD_sf"/>
</dbReference>
<evidence type="ECO:0000256" key="5">
    <source>
        <dbReference type="ARBA" id="ARBA00022906"/>
    </source>
</evidence>
<keyword evidence="4 10" id="KW-0812">Transmembrane</keyword>
<evidence type="ECO:0000256" key="9">
    <source>
        <dbReference type="SAM" id="MobiDB-lite"/>
    </source>
</evidence>
<accession>A0A9P6RIW4</accession>
<feature type="region of interest" description="Disordered" evidence="9">
    <location>
        <begin position="260"/>
        <end position="328"/>
    </location>
</feature>
<keyword evidence="7" id="KW-0406">Ion transport</keyword>
<gene>
    <name evidence="13" type="ORF">BGZ99_004363</name>
</gene>
<sequence>MVSHAIVHDDDEPLLPLRGHDHSHSSTTLSKQQQQKQQRQQDDLVRTAKLSGSTVHDSVSLSLSGPNDAGVDLHKGHHEAVLKDLPISGGYGHEGRLSQSDDRFDCDNDDDDDDDPVALLEAKKESNRDKRRLKIAIGLCGAFFVVELLGGLWSESLALLSDSFHLLTDITSFIISLAAIYLSQRSSTATHTFGYHRAEVLGALFSIFLIWGLTLLLVVEAYDRVRHPIDIDGKTMSVVAGLGVFVNIILMFVLGGHHHHHGDEHDHEHGHGHGHGHSHSHTTHAEHAPLQSEDDHDHDTHLSLDKPASDHHQQHDHSGHGHHHHHHHHVNLNITAATLHVLGDLLSSVGVLISSLVITFFPSLVYLDPICTFVFSILVIATTVGIFKRSVSILMESVPRNMDLEEIKDAICDVPGVLEVKTLHVWSLTVGQSALAGTVYLQPEVKDVRRATAIVATARRMIKKRYGIKEFTLQVAVYSPHGQSSSKEERLKLSSSSSSVAIATEGTHNHHHDGPRQNTRNANSSSGGGGGHSHGSLDTLARHDQDIIFSIGDEDLDEVKSPHKLGSQVHHLHQHHHHHSHNQYHNQQHHTMTQEITRAGTPLSLYRENRSTAEDEDESESEMEMELEQQVPLNAESKRWA</sequence>
<feature type="compositionally biased region" description="Basic and acidic residues" evidence="9">
    <location>
        <begin position="261"/>
        <end position="271"/>
    </location>
</feature>
<name>A0A9P6RIW4_9FUNG</name>
<evidence type="ECO:0000256" key="3">
    <source>
        <dbReference type="ARBA" id="ARBA00022448"/>
    </source>
</evidence>
<feature type="region of interest" description="Disordered" evidence="9">
    <location>
        <begin position="1"/>
        <end position="43"/>
    </location>
</feature>
<comment type="caution">
    <text evidence="13">The sequence shown here is derived from an EMBL/GenBank/DDBJ whole genome shotgun (WGS) entry which is preliminary data.</text>
</comment>
<dbReference type="Proteomes" id="UP000738325">
    <property type="component" value="Unassembled WGS sequence"/>
</dbReference>
<dbReference type="NCBIfam" id="TIGR01297">
    <property type="entry name" value="CDF"/>
    <property type="match status" value="1"/>
</dbReference>
<organism evidence="13 14">
    <name type="scientific">Dissophora globulifera</name>
    <dbReference type="NCBI Taxonomy" id="979702"/>
    <lineage>
        <taxon>Eukaryota</taxon>
        <taxon>Fungi</taxon>
        <taxon>Fungi incertae sedis</taxon>
        <taxon>Mucoromycota</taxon>
        <taxon>Mortierellomycotina</taxon>
        <taxon>Mortierellomycetes</taxon>
        <taxon>Mortierellales</taxon>
        <taxon>Mortierellaceae</taxon>
        <taxon>Dissophora</taxon>
    </lineage>
</organism>
<feature type="domain" description="Cation efflux protein transmembrane" evidence="11">
    <location>
        <begin position="133"/>
        <end position="395"/>
    </location>
</feature>
<evidence type="ECO:0000256" key="1">
    <source>
        <dbReference type="ARBA" id="ARBA00004141"/>
    </source>
</evidence>
<dbReference type="EMBL" id="JAAAIP010000272">
    <property type="protein sequence ID" value="KAG0320679.1"/>
    <property type="molecule type" value="Genomic_DNA"/>
</dbReference>
<dbReference type="Pfam" id="PF16916">
    <property type="entry name" value="ZT_dimer"/>
    <property type="match status" value="1"/>
</dbReference>
<dbReference type="InterPro" id="IPR058533">
    <property type="entry name" value="Cation_efflux_TM"/>
</dbReference>
<feature type="compositionally biased region" description="Basic residues" evidence="9">
    <location>
        <begin position="272"/>
        <end position="282"/>
    </location>
</feature>
<evidence type="ECO:0000259" key="11">
    <source>
        <dbReference type="Pfam" id="PF01545"/>
    </source>
</evidence>
<dbReference type="PANTHER" id="PTHR11562:SF17">
    <property type="entry name" value="RE54080P-RELATED"/>
    <property type="match status" value="1"/>
</dbReference>
<evidence type="ECO:0000313" key="14">
    <source>
        <dbReference type="Proteomes" id="UP000738325"/>
    </source>
</evidence>
<comment type="similarity">
    <text evidence="2">Belongs to the cation diffusion facilitator (CDF) transporter (TC 2.A.4) family. SLC30A subfamily.</text>
</comment>
<feature type="transmembrane region" description="Helical" evidence="10">
    <location>
        <begin position="133"/>
        <end position="152"/>
    </location>
</feature>
<keyword evidence="3" id="KW-0813">Transport</keyword>
<feature type="region of interest" description="Disordered" evidence="9">
    <location>
        <begin position="567"/>
        <end position="641"/>
    </location>
</feature>
<dbReference type="PANTHER" id="PTHR11562">
    <property type="entry name" value="CATION EFFLUX PROTEIN/ ZINC TRANSPORTER"/>
    <property type="match status" value="1"/>
</dbReference>
<feature type="transmembrane region" description="Helical" evidence="10">
    <location>
        <begin position="367"/>
        <end position="387"/>
    </location>
</feature>
<dbReference type="InterPro" id="IPR050681">
    <property type="entry name" value="CDF/SLC30A"/>
</dbReference>
<dbReference type="Gene3D" id="1.20.1510.10">
    <property type="entry name" value="Cation efflux protein transmembrane domain"/>
    <property type="match status" value="2"/>
</dbReference>
<feature type="transmembrane region" description="Helical" evidence="10">
    <location>
        <begin position="234"/>
        <end position="254"/>
    </location>
</feature>
<proteinExistence type="inferred from homology"/>
<dbReference type="InterPro" id="IPR027469">
    <property type="entry name" value="Cation_efflux_TMD_sf"/>
</dbReference>
<dbReference type="SUPFAM" id="SSF161111">
    <property type="entry name" value="Cation efflux protein transmembrane domain-like"/>
    <property type="match status" value="1"/>
</dbReference>
<dbReference type="InterPro" id="IPR027470">
    <property type="entry name" value="Cation_efflux_CTD"/>
</dbReference>
<evidence type="ECO:0000256" key="4">
    <source>
        <dbReference type="ARBA" id="ARBA00022692"/>
    </source>
</evidence>
<feature type="transmembrane region" description="Helical" evidence="10">
    <location>
        <begin position="203"/>
        <end position="222"/>
    </location>
</feature>